<evidence type="ECO:0008006" key="5">
    <source>
        <dbReference type="Google" id="ProtNLM"/>
    </source>
</evidence>
<dbReference type="InterPro" id="IPR050327">
    <property type="entry name" value="Proton-linked_MCT"/>
</dbReference>
<feature type="compositionally biased region" description="Polar residues" evidence="1">
    <location>
        <begin position="274"/>
        <end position="283"/>
    </location>
</feature>
<accession>A0AAV6ULZ8</accession>
<evidence type="ECO:0000256" key="2">
    <source>
        <dbReference type="SAM" id="Phobius"/>
    </source>
</evidence>
<keyword evidence="4" id="KW-1185">Reference proteome</keyword>
<dbReference type="GO" id="GO:0008028">
    <property type="term" value="F:monocarboxylic acid transmembrane transporter activity"/>
    <property type="evidence" value="ECO:0007669"/>
    <property type="project" value="TreeGrafter"/>
</dbReference>
<feature type="transmembrane region" description="Helical" evidence="2">
    <location>
        <begin position="357"/>
        <end position="375"/>
    </location>
</feature>
<feature type="transmembrane region" description="Helical" evidence="2">
    <location>
        <begin position="78"/>
        <end position="98"/>
    </location>
</feature>
<feature type="transmembrane region" description="Helical" evidence="2">
    <location>
        <begin position="395"/>
        <end position="413"/>
    </location>
</feature>
<feature type="region of interest" description="Disordered" evidence="1">
    <location>
        <begin position="239"/>
        <end position="321"/>
    </location>
</feature>
<evidence type="ECO:0000313" key="3">
    <source>
        <dbReference type="EMBL" id="KAG8184688.1"/>
    </source>
</evidence>
<reference evidence="3 4" key="1">
    <citation type="journal article" date="2022" name="Nat. Ecol. Evol.">
        <title>A masculinizing supergene underlies an exaggerated male reproductive morph in a spider.</title>
        <authorList>
            <person name="Hendrickx F."/>
            <person name="De Corte Z."/>
            <person name="Sonet G."/>
            <person name="Van Belleghem S.M."/>
            <person name="Kostlbacher S."/>
            <person name="Vangestel C."/>
        </authorList>
    </citation>
    <scope>NUCLEOTIDE SEQUENCE [LARGE SCALE GENOMIC DNA]</scope>
    <source>
        <strain evidence="3">W744_W776</strain>
    </source>
</reference>
<dbReference type="AlphaFoldDB" id="A0AAV6ULZ8"/>
<feature type="transmembrane region" description="Helical" evidence="2">
    <location>
        <begin position="425"/>
        <end position="443"/>
    </location>
</feature>
<protein>
    <recommendedName>
        <fullName evidence="5">Monocarboxylate transporter 12</fullName>
    </recommendedName>
</protein>
<dbReference type="PANTHER" id="PTHR11360:SF303">
    <property type="entry name" value="MAJOR FACILITATOR SUPERFAMILY (MFS) PROFILE DOMAIN-CONTAINING PROTEIN"/>
    <property type="match status" value="1"/>
</dbReference>
<keyword evidence="2" id="KW-1133">Transmembrane helix</keyword>
<gene>
    <name evidence="3" type="ORF">JTE90_013081</name>
</gene>
<feature type="transmembrane region" description="Helical" evidence="2">
    <location>
        <begin position="511"/>
        <end position="532"/>
    </location>
</feature>
<sequence length="543" mass="59661">MDRVSGPDHGWSWVIVFACCFASFILAGIFRTSGVLFVAFIDTFGVTREEASWPMVVCIAVLNLTGPFSGILGQKFGARPIIFTGALVATIGISACYLTTSLKVITILFGGVFGIGYGFMNTLMPGILNAYFLNLRATANGIANSGSCIGSIVLPVVFEFFISNYGLSGCFLLTGGLVLHIAIAASLMRAPPWLVKSCFLSSNYASNDRVQRTEIVVSNINMRDASAPNCQRSLLENGQHSERNGMDPGEVSHDVGFKDNSPRDAFEDDGAIINPNTNINSNFFKDRDSGSKSVNQSEKKSCSESQQMLQRPESPYVYQTEETDHEDKEDLFCLRNCHKCTTPDIVQSFVTVLTCPMFYITAITNVSFYFLYHMYVVIIVDYALDSGVPELQAKYILFGFSMADLVGRLSFGWVTDRRLVSRPHFVLGCMAAIGLVFAMFPFAKDCWSLVAVSCCYGILLGCTMVVFPILLVDFCGIELHAVSYGCMCFMNGLASFGRPFLIGYFRDSLGSYSSMFYVLGILSGVSSSLWLLEKPFKKKSTLL</sequence>
<dbReference type="Pfam" id="PF07690">
    <property type="entry name" value="MFS_1"/>
    <property type="match status" value="2"/>
</dbReference>
<dbReference type="EMBL" id="JAFNEN010000364">
    <property type="protein sequence ID" value="KAG8184688.1"/>
    <property type="molecule type" value="Genomic_DNA"/>
</dbReference>
<feature type="transmembrane region" description="Helical" evidence="2">
    <location>
        <begin position="449"/>
        <end position="472"/>
    </location>
</feature>
<dbReference type="SUPFAM" id="SSF103473">
    <property type="entry name" value="MFS general substrate transporter"/>
    <property type="match status" value="1"/>
</dbReference>
<dbReference type="Gene3D" id="1.20.1250.20">
    <property type="entry name" value="MFS general substrate transporter like domains"/>
    <property type="match status" value="2"/>
</dbReference>
<feature type="compositionally biased region" description="Basic and acidic residues" evidence="1">
    <location>
        <begin position="239"/>
        <end position="265"/>
    </location>
</feature>
<dbReference type="Proteomes" id="UP000827092">
    <property type="component" value="Unassembled WGS sequence"/>
</dbReference>
<feature type="transmembrane region" description="Helical" evidence="2">
    <location>
        <begin position="105"/>
        <end position="128"/>
    </location>
</feature>
<comment type="caution">
    <text evidence="3">The sequence shown here is derived from an EMBL/GenBank/DDBJ whole genome shotgun (WGS) entry which is preliminary data.</text>
</comment>
<keyword evidence="2" id="KW-0812">Transmembrane</keyword>
<dbReference type="InterPro" id="IPR011701">
    <property type="entry name" value="MFS"/>
</dbReference>
<name>A0AAV6ULZ8_9ARAC</name>
<dbReference type="InterPro" id="IPR036259">
    <property type="entry name" value="MFS_trans_sf"/>
</dbReference>
<feature type="transmembrane region" description="Helical" evidence="2">
    <location>
        <begin position="53"/>
        <end position="72"/>
    </location>
</feature>
<organism evidence="3 4">
    <name type="scientific">Oedothorax gibbosus</name>
    <dbReference type="NCBI Taxonomy" id="931172"/>
    <lineage>
        <taxon>Eukaryota</taxon>
        <taxon>Metazoa</taxon>
        <taxon>Ecdysozoa</taxon>
        <taxon>Arthropoda</taxon>
        <taxon>Chelicerata</taxon>
        <taxon>Arachnida</taxon>
        <taxon>Araneae</taxon>
        <taxon>Araneomorphae</taxon>
        <taxon>Entelegynae</taxon>
        <taxon>Araneoidea</taxon>
        <taxon>Linyphiidae</taxon>
        <taxon>Erigoninae</taxon>
        <taxon>Oedothorax</taxon>
    </lineage>
</organism>
<dbReference type="PROSITE" id="PS51257">
    <property type="entry name" value="PROKAR_LIPOPROTEIN"/>
    <property type="match status" value="1"/>
</dbReference>
<evidence type="ECO:0000256" key="1">
    <source>
        <dbReference type="SAM" id="MobiDB-lite"/>
    </source>
</evidence>
<dbReference type="PANTHER" id="PTHR11360">
    <property type="entry name" value="MONOCARBOXYLATE TRANSPORTER"/>
    <property type="match status" value="1"/>
</dbReference>
<feature type="transmembrane region" description="Helical" evidence="2">
    <location>
        <begin position="12"/>
        <end position="41"/>
    </location>
</feature>
<proteinExistence type="predicted"/>
<evidence type="ECO:0000313" key="4">
    <source>
        <dbReference type="Proteomes" id="UP000827092"/>
    </source>
</evidence>
<keyword evidence="2" id="KW-0472">Membrane</keyword>
<feature type="transmembrane region" description="Helical" evidence="2">
    <location>
        <begin position="165"/>
        <end position="187"/>
    </location>
</feature>
<feature type="transmembrane region" description="Helical" evidence="2">
    <location>
        <begin position="484"/>
        <end position="505"/>
    </location>
</feature>